<feature type="region of interest" description="Disordered" evidence="1">
    <location>
        <begin position="31"/>
        <end position="76"/>
    </location>
</feature>
<proteinExistence type="predicted"/>
<evidence type="ECO:0000256" key="1">
    <source>
        <dbReference type="SAM" id="MobiDB-lite"/>
    </source>
</evidence>
<feature type="compositionally biased region" description="Basic and acidic residues" evidence="1">
    <location>
        <begin position="31"/>
        <end position="51"/>
    </location>
</feature>
<dbReference type="Proteomes" id="UP000186551">
    <property type="component" value="Unassembled WGS sequence"/>
</dbReference>
<evidence type="ECO:0000313" key="3">
    <source>
        <dbReference type="Proteomes" id="UP000186551"/>
    </source>
</evidence>
<evidence type="ECO:0000313" key="2">
    <source>
        <dbReference type="EMBL" id="OKL41120.1"/>
    </source>
</evidence>
<organism evidence="2 3">
    <name type="scientific">Pontibacter flavimaris</name>
    <dbReference type="NCBI Taxonomy" id="1797110"/>
    <lineage>
        <taxon>Bacteria</taxon>
        <taxon>Pseudomonadati</taxon>
        <taxon>Bacteroidota</taxon>
        <taxon>Cytophagia</taxon>
        <taxon>Cytophagales</taxon>
        <taxon>Hymenobacteraceae</taxon>
        <taxon>Pontibacter</taxon>
    </lineage>
</organism>
<name>A0A1Q5PFU1_9BACT</name>
<dbReference type="EMBL" id="LVWA01000004">
    <property type="protein sequence ID" value="OKL41120.1"/>
    <property type="molecule type" value="Genomic_DNA"/>
</dbReference>
<accession>A0A1Q5PFU1</accession>
<feature type="compositionally biased region" description="Polar residues" evidence="1">
    <location>
        <begin position="65"/>
        <end position="76"/>
    </location>
</feature>
<protein>
    <submittedName>
        <fullName evidence="2">Uncharacterized protein</fullName>
    </submittedName>
</protein>
<reference evidence="2 3" key="1">
    <citation type="submission" date="2016-03" db="EMBL/GenBank/DDBJ databases">
        <title>Genome sequence of Pontibacter sp. nov., of the family cytophagaceae, isolated from marine sediment of the Yellow Sea, China.</title>
        <authorList>
            <person name="Zhang G."/>
            <person name="Zhang R."/>
        </authorList>
    </citation>
    <scope>NUCLEOTIDE SEQUENCE [LARGE SCALE GENOMIC DNA]</scope>
    <source>
        <strain evidence="2 3">S10-8</strain>
    </source>
</reference>
<keyword evidence="3" id="KW-1185">Reference proteome</keyword>
<sequence length="76" mass="8600">MDKYKFHRQEQQLSNLIPAFGLSAYASFSGDERQRGIATQEQRKSSQRDALIEGPYPQGEASWPGRNQSINATSRL</sequence>
<dbReference type="AlphaFoldDB" id="A0A1Q5PFU1"/>
<comment type="caution">
    <text evidence="2">The sequence shown here is derived from an EMBL/GenBank/DDBJ whole genome shotgun (WGS) entry which is preliminary data.</text>
</comment>
<gene>
    <name evidence="2" type="ORF">A3841_14950</name>
</gene>